<evidence type="ECO:0000313" key="2">
    <source>
        <dbReference type="EMBL" id="KKL80681.1"/>
    </source>
</evidence>
<accession>A0A0F9FQH4</accession>
<dbReference type="InterPro" id="IPR036291">
    <property type="entry name" value="NAD(P)-bd_dom_sf"/>
</dbReference>
<dbReference type="Gene3D" id="3.40.50.720">
    <property type="entry name" value="NAD(P)-binding Rossmann-like Domain"/>
    <property type="match status" value="1"/>
</dbReference>
<reference evidence="2" key="1">
    <citation type="journal article" date="2015" name="Nature">
        <title>Complex archaea that bridge the gap between prokaryotes and eukaryotes.</title>
        <authorList>
            <person name="Spang A."/>
            <person name="Saw J.H."/>
            <person name="Jorgensen S.L."/>
            <person name="Zaremba-Niedzwiedzka K."/>
            <person name="Martijn J."/>
            <person name="Lind A.E."/>
            <person name="van Eijk R."/>
            <person name="Schleper C."/>
            <person name="Guy L."/>
            <person name="Ettema T.J."/>
        </authorList>
    </citation>
    <scope>NUCLEOTIDE SEQUENCE</scope>
</reference>
<comment type="caution">
    <text evidence="2">The sequence shown here is derived from an EMBL/GenBank/DDBJ whole genome shotgun (WGS) entry which is preliminary data.</text>
</comment>
<dbReference type="PANTHER" id="PTHR43245">
    <property type="entry name" value="BIFUNCTIONAL POLYMYXIN RESISTANCE PROTEIN ARNA"/>
    <property type="match status" value="1"/>
</dbReference>
<dbReference type="InterPro" id="IPR050177">
    <property type="entry name" value="Lipid_A_modif_metabolic_enz"/>
</dbReference>
<protein>
    <recommendedName>
        <fullName evidence="1">NAD-dependent epimerase/dehydratase domain-containing protein</fullName>
    </recommendedName>
</protein>
<feature type="domain" description="NAD-dependent epimerase/dehydratase" evidence="1">
    <location>
        <begin position="8"/>
        <end position="221"/>
    </location>
</feature>
<dbReference type="EMBL" id="LAZR01022780">
    <property type="protein sequence ID" value="KKL80681.1"/>
    <property type="molecule type" value="Genomic_DNA"/>
</dbReference>
<evidence type="ECO:0000259" key="1">
    <source>
        <dbReference type="Pfam" id="PF01370"/>
    </source>
</evidence>
<proteinExistence type="predicted"/>
<gene>
    <name evidence="2" type="ORF">LCGC14_2002330</name>
</gene>
<dbReference type="Pfam" id="PF01370">
    <property type="entry name" value="Epimerase"/>
    <property type="match status" value="1"/>
</dbReference>
<dbReference type="SUPFAM" id="SSF51735">
    <property type="entry name" value="NAD(P)-binding Rossmann-fold domains"/>
    <property type="match status" value="1"/>
</dbReference>
<organism evidence="2">
    <name type="scientific">marine sediment metagenome</name>
    <dbReference type="NCBI Taxonomy" id="412755"/>
    <lineage>
        <taxon>unclassified sequences</taxon>
        <taxon>metagenomes</taxon>
        <taxon>ecological metagenomes</taxon>
    </lineage>
</organism>
<name>A0A0F9FQH4_9ZZZZ</name>
<dbReference type="AlphaFoldDB" id="A0A0F9FQH4"/>
<dbReference type="InterPro" id="IPR001509">
    <property type="entry name" value="Epimerase_deHydtase"/>
</dbReference>
<dbReference type="PANTHER" id="PTHR43245:SF58">
    <property type="entry name" value="BLL5923 PROTEIN"/>
    <property type="match status" value="1"/>
</dbReference>
<sequence length="330" mass="37088">MGNRKIAVVTGASGFVGSHLVDLLIEKDYEVRCITRKTSNLRWLEGKLIKNYSCGLFDEEGLKVALKDANILYHVAGVVKSKTKEGYYKGNVKTTRNLLAVLLDVNPDIERVVIVSSQVACGPSSGGNAITENSKPQPITTYGRSKLAQEELAKEYSSNLPITIVRPSSVYGERDTEIYLIFRSYKRGLMILIGFDKKEVSLIHVKDLVDGIYLASINAKAVNQTYFISSKEYYNWKQLGEVIGRVMDKKAFTLKIPHPIGYLIAATAQFFALFSTKAATLNLEKAKDFVQNHWTCDITKAENELGFKPQVSLEEGIKRTIEWYREVNWL</sequence>